<proteinExistence type="predicted"/>
<reference evidence="1" key="1">
    <citation type="submission" date="2022-10" db="EMBL/GenBank/DDBJ databases">
        <title>The complete genomes of actinobacterial strains from the NBC collection.</title>
        <authorList>
            <person name="Joergensen T.S."/>
            <person name="Alvarez Arevalo M."/>
            <person name="Sterndorff E.B."/>
            <person name="Faurdal D."/>
            <person name="Vuksanovic O."/>
            <person name="Mourched A.-S."/>
            <person name="Charusanti P."/>
            <person name="Shaw S."/>
            <person name="Blin K."/>
            <person name="Weber T."/>
        </authorList>
    </citation>
    <scope>NUCLEOTIDE SEQUENCE</scope>
    <source>
        <strain evidence="1">NBC_01393</strain>
    </source>
</reference>
<protein>
    <submittedName>
        <fullName evidence="1">Uncharacterized protein</fullName>
    </submittedName>
</protein>
<evidence type="ECO:0000313" key="1">
    <source>
        <dbReference type="EMBL" id="WTZ12904.1"/>
    </source>
</evidence>
<accession>A0AAU3I5Y0</accession>
<dbReference type="AlphaFoldDB" id="A0AAU3I5Y0"/>
<sequence>MNRASGGLTRTTGEHTGVVVDLGAFSRRRPLAEGAASRTVMG</sequence>
<gene>
    <name evidence="1" type="ORF">OG699_36050</name>
</gene>
<name>A0AAU3I5Y0_9ACTN</name>
<organism evidence="1">
    <name type="scientific">Streptomyces sp. NBC_01393</name>
    <dbReference type="NCBI Taxonomy" id="2903851"/>
    <lineage>
        <taxon>Bacteria</taxon>
        <taxon>Bacillati</taxon>
        <taxon>Actinomycetota</taxon>
        <taxon>Actinomycetes</taxon>
        <taxon>Kitasatosporales</taxon>
        <taxon>Streptomycetaceae</taxon>
        <taxon>Streptomyces</taxon>
    </lineage>
</organism>
<dbReference type="EMBL" id="CP109546">
    <property type="protein sequence ID" value="WTZ12904.1"/>
    <property type="molecule type" value="Genomic_DNA"/>
</dbReference>